<accession>A0A9C6TT10</accession>
<organism evidence="2 3">
    <name type="scientific">Frankliniella occidentalis</name>
    <name type="common">Western flower thrips</name>
    <name type="synonym">Euthrips occidentalis</name>
    <dbReference type="NCBI Taxonomy" id="133901"/>
    <lineage>
        <taxon>Eukaryota</taxon>
        <taxon>Metazoa</taxon>
        <taxon>Ecdysozoa</taxon>
        <taxon>Arthropoda</taxon>
        <taxon>Hexapoda</taxon>
        <taxon>Insecta</taxon>
        <taxon>Pterygota</taxon>
        <taxon>Neoptera</taxon>
        <taxon>Paraneoptera</taxon>
        <taxon>Thysanoptera</taxon>
        <taxon>Terebrantia</taxon>
        <taxon>Thripoidea</taxon>
        <taxon>Thripidae</taxon>
        <taxon>Frankliniella</taxon>
    </lineage>
</organism>
<evidence type="ECO:0000256" key="1">
    <source>
        <dbReference type="SAM" id="MobiDB-lite"/>
    </source>
</evidence>
<reference evidence="3" key="1">
    <citation type="submission" date="2025-08" db="UniProtKB">
        <authorList>
            <consortium name="RefSeq"/>
        </authorList>
    </citation>
    <scope>IDENTIFICATION</scope>
    <source>
        <tissue evidence="3">Whole organism</tissue>
    </source>
</reference>
<evidence type="ECO:0000313" key="2">
    <source>
        <dbReference type="Proteomes" id="UP000504606"/>
    </source>
</evidence>
<feature type="compositionally biased region" description="Basic and acidic residues" evidence="1">
    <location>
        <begin position="108"/>
        <end position="156"/>
    </location>
</feature>
<feature type="region of interest" description="Disordered" evidence="1">
    <location>
        <begin position="88"/>
        <end position="175"/>
    </location>
</feature>
<dbReference type="Proteomes" id="UP000504606">
    <property type="component" value="Unplaced"/>
</dbReference>
<feature type="compositionally biased region" description="Acidic residues" evidence="1">
    <location>
        <begin position="157"/>
        <end position="171"/>
    </location>
</feature>
<gene>
    <name evidence="3" type="primary">LOC127748776</name>
</gene>
<protein>
    <submittedName>
        <fullName evidence="3">Protein FAM50 homolog</fullName>
    </submittedName>
</protein>
<feature type="region of interest" description="Disordered" evidence="1">
    <location>
        <begin position="1"/>
        <end position="53"/>
    </location>
</feature>
<evidence type="ECO:0000313" key="3">
    <source>
        <dbReference type="RefSeq" id="XP_052119572.1"/>
    </source>
</evidence>
<sequence>MGNNPPGEEDSPLKTKKEKKPAAPRVRNRANNTNNKGSKIGRPPGSKNQIYKGDLQDQKDLLEQQNAALKKKVQALLLKSKGIDSDCSLLDYCEKPKPNSNNQLLTEDSEKSSEDESEKEVEKDKTKNKTCDKEKNDGKSDSEPDTEEKNDGRATEQDNENEGSDQEEDDGEWKKTVAAVKTDLCASATAVDKRLKANPNDDQQLYLGYGLHVSKD</sequence>
<dbReference type="GeneID" id="127748776"/>
<dbReference type="KEGG" id="foc:127748776"/>
<dbReference type="RefSeq" id="XP_052119572.1">
    <property type="nucleotide sequence ID" value="XM_052263612.1"/>
</dbReference>
<dbReference type="AlphaFoldDB" id="A0A9C6TT10"/>
<name>A0A9C6TT10_FRAOC</name>
<proteinExistence type="predicted"/>
<keyword evidence="2" id="KW-1185">Reference proteome</keyword>